<feature type="transmembrane region" description="Helical" evidence="8">
    <location>
        <begin position="279"/>
        <end position="299"/>
    </location>
</feature>
<keyword evidence="5 8" id="KW-0812">Transmembrane</keyword>
<keyword evidence="2" id="KW-1003">Cell membrane</keyword>
<feature type="transmembrane region" description="Helical" evidence="8">
    <location>
        <begin position="42"/>
        <end position="61"/>
    </location>
</feature>
<keyword evidence="10" id="KW-1185">Reference proteome</keyword>
<dbReference type="EMBL" id="JAUSZI010000002">
    <property type="protein sequence ID" value="MDQ1023186.1"/>
    <property type="molecule type" value="Genomic_DNA"/>
</dbReference>
<comment type="caution">
    <text evidence="9">The sequence shown here is derived from an EMBL/GenBank/DDBJ whole genome shotgun (WGS) entry which is preliminary data.</text>
</comment>
<protein>
    <submittedName>
        <fullName evidence="9">Mannosyltransferase</fullName>
        <ecNumber evidence="9">2.4.1.-</ecNumber>
    </submittedName>
</protein>
<evidence type="ECO:0000313" key="9">
    <source>
        <dbReference type="EMBL" id="MDQ1023186.1"/>
    </source>
</evidence>
<evidence type="ECO:0000256" key="4">
    <source>
        <dbReference type="ARBA" id="ARBA00022679"/>
    </source>
</evidence>
<evidence type="ECO:0000256" key="3">
    <source>
        <dbReference type="ARBA" id="ARBA00022676"/>
    </source>
</evidence>
<dbReference type="PANTHER" id="PTHR33908">
    <property type="entry name" value="MANNOSYLTRANSFERASE YKCB-RELATED"/>
    <property type="match status" value="1"/>
</dbReference>
<keyword evidence="3 9" id="KW-0328">Glycosyltransferase</keyword>
<reference evidence="9 10" key="1">
    <citation type="submission" date="2023-07" db="EMBL/GenBank/DDBJ databases">
        <title>Comparative genomics of wheat-associated soil bacteria to identify genetic determinants of phenazine resistance.</title>
        <authorList>
            <person name="Mouncey N."/>
        </authorList>
    </citation>
    <scope>NUCLEOTIDE SEQUENCE [LARGE SCALE GENOMIC DNA]</scope>
    <source>
        <strain evidence="9 10">V2I4</strain>
    </source>
</reference>
<dbReference type="InterPro" id="IPR050297">
    <property type="entry name" value="LipidA_mod_glycosyltrf_83"/>
</dbReference>
<organism evidence="9 10">
    <name type="scientific">Streptomyces umbrinus</name>
    <dbReference type="NCBI Taxonomy" id="67370"/>
    <lineage>
        <taxon>Bacteria</taxon>
        <taxon>Bacillati</taxon>
        <taxon>Actinomycetota</taxon>
        <taxon>Actinomycetes</taxon>
        <taxon>Kitasatosporales</taxon>
        <taxon>Streptomycetaceae</taxon>
        <taxon>Streptomyces</taxon>
        <taxon>Streptomyces phaeochromogenes group</taxon>
    </lineage>
</organism>
<proteinExistence type="predicted"/>
<keyword evidence="4 9" id="KW-0808">Transferase</keyword>
<dbReference type="EC" id="2.4.1.-" evidence="9"/>
<evidence type="ECO:0000256" key="8">
    <source>
        <dbReference type="SAM" id="Phobius"/>
    </source>
</evidence>
<feature type="transmembrane region" description="Helical" evidence="8">
    <location>
        <begin position="141"/>
        <end position="158"/>
    </location>
</feature>
<dbReference type="Proteomes" id="UP001230328">
    <property type="component" value="Unassembled WGS sequence"/>
</dbReference>
<evidence type="ECO:0000256" key="5">
    <source>
        <dbReference type="ARBA" id="ARBA00022692"/>
    </source>
</evidence>
<sequence length="527" mass="57012">MLAESLRHYGKALPPMPLAQLEIINDTKNAPQGVSALSRRNFLAPLLFPVLLSTLLGLWGIRRDETVWHDEAATLGLASRSLPDLWQTLGNIDAVHGAYYLLMHGLFGLFGTDLLVLRLPSVLACALAAAGVTALGVRLSGTRAGILAGLSFALLPAVQRYSQEGRSYSLVCALVVWATYFLVSAVLDCRAPVITGRRSSMVPWIAYGALMLAACILHQFAALALVAHAFVLPDQARRPWACTALLVVVGFAPIAALGIAQSEQVAWINGVTGSQYQRFAIQFSFAIVLSYFASSGNAGKVSPEAPFSLRAIALPLFVLPTVLLVLISLYKPFYVERYVFYSLVGLALLLGAALDRMSELGRNLRATAVIVVALTIALLIPESLKVRTPESRSDNVTDLAKILSGEYAPGDGILYLSVKRRAWSLAYPSVSRGMFDLAQELTPAASHDLYGTELPSSQIPARMRSSSRIIVVTEPKGIHAESNGTEAMKERVLAEYFTKDRTIRINGAQVIIYERRTTATEAELAVS</sequence>
<evidence type="ECO:0000313" key="10">
    <source>
        <dbReference type="Proteomes" id="UP001230328"/>
    </source>
</evidence>
<evidence type="ECO:0000256" key="2">
    <source>
        <dbReference type="ARBA" id="ARBA00022475"/>
    </source>
</evidence>
<evidence type="ECO:0000256" key="7">
    <source>
        <dbReference type="ARBA" id="ARBA00023136"/>
    </source>
</evidence>
<feature type="transmembrane region" description="Helical" evidence="8">
    <location>
        <begin position="170"/>
        <end position="187"/>
    </location>
</feature>
<accession>A0ABU0SKE3</accession>
<comment type="subcellular location">
    <subcellularLocation>
        <location evidence="1">Cell membrane</location>
        <topology evidence="1">Multi-pass membrane protein</topology>
    </subcellularLocation>
</comment>
<name>A0ABU0SKE3_9ACTN</name>
<feature type="transmembrane region" description="Helical" evidence="8">
    <location>
        <begin position="366"/>
        <end position="384"/>
    </location>
</feature>
<gene>
    <name evidence="9" type="ORF">QF035_000768</name>
</gene>
<keyword evidence="6 8" id="KW-1133">Transmembrane helix</keyword>
<feature type="transmembrane region" description="Helical" evidence="8">
    <location>
        <begin position="115"/>
        <end position="135"/>
    </location>
</feature>
<feature type="transmembrane region" description="Helical" evidence="8">
    <location>
        <begin position="239"/>
        <end position="259"/>
    </location>
</feature>
<dbReference type="GO" id="GO:0016757">
    <property type="term" value="F:glycosyltransferase activity"/>
    <property type="evidence" value="ECO:0007669"/>
    <property type="project" value="UniProtKB-KW"/>
</dbReference>
<feature type="transmembrane region" description="Helical" evidence="8">
    <location>
        <begin position="207"/>
        <end position="232"/>
    </location>
</feature>
<feature type="transmembrane region" description="Helical" evidence="8">
    <location>
        <begin position="311"/>
        <end position="332"/>
    </location>
</feature>
<keyword evidence="7 8" id="KW-0472">Membrane</keyword>
<feature type="transmembrane region" description="Helical" evidence="8">
    <location>
        <begin position="338"/>
        <end position="354"/>
    </location>
</feature>
<evidence type="ECO:0000256" key="1">
    <source>
        <dbReference type="ARBA" id="ARBA00004651"/>
    </source>
</evidence>
<evidence type="ECO:0000256" key="6">
    <source>
        <dbReference type="ARBA" id="ARBA00022989"/>
    </source>
</evidence>
<dbReference type="PANTHER" id="PTHR33908:SF3">
    <property type="entry name" value="UNDECAPRENYL PHOSPHATE-ALPHA-4-AMINO-4-DEOXY-L-ARABINOSE ARABINOSYL TRANSFERASE"/>
    <property type="match status" value="1"/>
</dbReference>